<dbReference type="Gene3D" id="3.40.50.300">
    <property type="entry name" value="P-loop containing nucleotide triphosphate hydrolases"/>
    <property type="match status" value="1"/>
</dbReference>
<dbReference type="Pfam" id="PF17107">
    <property type="entry name" value="SesA"/>
    <property type="match status" value="1"/>
</dbReference>
<sequence length="1017" mass="114613">MSGIEIFGLIAGIIQVADAIVTTYKDIQNIHDLPEAFKEVSERMPIITTILRIAEAHNQAQTSENEDELKSLEDLLKQCKTKTDHLNEIFLEMKKFQRDRVRDVYKRTILRWGKTHRVETLAGSIMKDVQLIASYQIFQSATPGQIGSLTRAEEDLARVAEENPSLADSEIPTTPTSVSHSGRGDIFANSGSGVQTNIMGDSNHYAPQGDINFSVSRSSIEDLPRLNKEHEVVRKGLLEDITKKIQALPRDSNTPGVLVLAGIGGQGKSRIARQYCEDKAGRKYEDIWWVDASSEQTTIQTFEKMAAKLSSRRLGGISALDEPWKYVTYNKVAEELATQEKKILMIFDNYDEPELFTNIKNYFPNHKKTTIIITSRRQNLLRERNWGRLDIPPMTEDEALQLLSKGSGRDFRALSESHIYKEIVKMLGYLPLAIDQTRLYFSQTGSQISLYPGVLKTAMDRITEPGKETLYDTFERNLQLLPDNSYGRAARAILHLSALLGHGGIYESFFHTNVQTTSDVQSVCSDSKGWKSIEFSEVILTLTERSLIQPLQRLDLPNSSRFSLHPVIREWLIWRLSNTAEGRRASLSHRKIDAVRMLAACIKSIENQPPVLQFSQDILTHVDHFLADGDIKARLISMSEKDMADGMSETCFLFAAFYRKCGRMKSSQQLLDEMQESCQRASISPDHSMHLDISLEHGRVLLDIDQCEEASIYFNSVLECEDTLDKTRHCRALLGLAESHLGTEEPRKARTLLDSADLVVGEIPDGGNQLKVEAMALRGYAQASLGHLSDAENRLKDAYELAKPYFEENSDQAVRIALCLADLSARMRGQFLPAKNQIDCILTRCKDQYGPTHYLTLFSYFMLGRLCGGSGDAPGTRDCFEVIQSHCHTVFGNVPIIFKMELLIGHTYRWERNFIEAERHYQEAKRLSIKIGSPTARTNVSGILFMFHMGRGRILEAIPSIFFFLRTFPFVTMLRVNKPRLVPAAALLILVVFSAVQNSLLTGLTGAGFILALLYFV</sequence>
<reference evidence="6" key="1">
    <citation type="journal article" date="2019" name="Beilstein J. Org. Chem.">
        <title>Nanangenines: drimane sesquiterpenoids as the dominant metabolite cohort of a novel Australian fungus, Aspergillus nanangensis.</title>
        <authorList>
            <person name="Lacey H.J."/>
            <person name="Gilchrist C.L.M."/>
            <person name="Crombie A."/>
            <person name="Kalaitzis J.A."/>
            <person name="Vuong D."/>
            <person name="Rutledge P.J."/>
            <person name="Turner P."/>
            <person name="Pitt J.I."/>
            <person name="Lacey E."/>
            <person name="Chooi Y.H."/>
            <person name="Piggott A.M."/>
        </authorList>
    </citation>
    <scope>NUCLEOTIDE SEQUENCE</scope>
    <source>
        <strain evidence="6">MST-FP2251</strain>
    </source>
</reference>
<feature type="domain" description="NB-ARC" evidence="4">
    <location>
        <begin position="244"/>
        <end position="405"/>
    </location>
</feature>
<dbReference type="InterPro" id="IPR027417">
    <property type="entry name" value="P-loop_NTPase"/>
</dbReference>
<evidence type="ECO:0000256" key="2">
    <source>
        <dbReference type="SAM" id="Phobius"/>
    </source>
</evidence>
<dbReference type="Pfam" id="PF00931">
    <property type="entry name" value="NB-ARC"/>
    <property type="match status" value="1"/>
</dbReference>
<evidence type="ECO:0000313" key="6">
    <source>
        <dbReference type="EMBL" id="KAF9883554.1"/>
    </source>
</evidence>
<dbReference type="AlphaFoldDB" id="A0AAD4CBS4"/>
<comment type="caution">
    <text evidence="6">The sequence shown here is derived from an EMBL/GenBank/DDBJ whole genome shotgun (WGS) entry which is preliminary data.</text>
</comment>
<dbReference type="InterPro" id="IPR002182">
    <property type="entry name" value="NB-ARC"/>
</dbReference>
<feature type="region of interest" description="Disordered" evidence="1">
    <location>
        <begin position="162"/>
        <end position="184"/>
    </location>
</feature>
<proteinExistence type="predicted"/>
<dbReference type="PANTHER" id="PTHR35205:SF1">
    <property type="entry name" value="ZU5 DOMAIN-CONTAINING PROTEIN"/>
    <property type="match status" value="1"/>
</dbReference>
<keyword evidence="2" id="KW-0472">Membrane</keyword>
<feature type="domain" description="NACHT-NTPase and P-loop NTPases N-terminal" evidence="5">
    <location>
        <begin position="10"/>
        <end position="131"/>
    </location>
</feature>
<name>A0AAD4CBS4_ASPNN</name>
<feature type="chain" id="PRO_5042059643" description="NACHT-NTPase and P-loop NTPases N-terminal domain-containing protein" evidence="3">
    <location>
        <begin position="20"/>
        <end position="1017"/>
    </location>
</feature>
<evidence type="ECO:0000313" key="7">
    <source>
        <dbReference type="Proteomes" id="UP001194746"/>
    </source>
</evidence>
<reference evidence="6" key="2">
    <citation type="submission" date="2020-02" db="EMBL/GenBank/DDBJ databases">
        <authorList>
            <person name="Gilchrist C.L.M."/>
            <person name="Chooi Y.-H."/>
        </authorList>
    </citation>
    <scope>NUCLEOTIDE SEQUENCE</scope>
    <source>
        <strain evidence="6">MST-FP2251</strain>
    </source>
</reference>
<evidence type="ECO:0000256" key="1">
    <source>
        <dbReference type="SAM" id="MobiDB-lite"/>
    </source>
</evidence>
<evidence type="ECO:0000256" key="3">
    <source>
        <dbReference type="SAM" id="SignalP"/>
    </source>
</evidence>
<feature type="compositionally biased region" description="Polar residues" evidence="1">
    <location>
        <begin position="171"/>
        <end position="180"/>
    </location>
</feature>
<keyword evidence="7" id="KW-1185">Reference proteome</keyword>
<dbReference type="Gene3D" id="1.25.40.10">
    <property type="entry name" value="Tetratricopeptide repeat domain"/>
    <property type="match status" value="1"/>
</dbReference>
<evidence type="ECO:0000259" key="5">
    <source>
        <dbReference type="Pfam" id="PF17107"/>
    </source>
</evidence>
<feature type="transmembrane region" description="Helical" evidence="2">
    <location>
        <begin position="954"/>
        <end position="974"/>
    </location>
</feature>
<keyword evidence="3" id="KW-0732">Signal</keyword>
<dbReference type="GO" id="GO:0043531">
    <property type="term" value="F:ADP binding"/>
    <property type="evidence" value="ECO:0007669"/>
    <property type="project" value="InterPro"/>
</dbReference>
<accession>A0AAD4CBS4</accession>
<dbReference type="EMBL" id="VCAU01000159">
    <property type="protein sequence ID" value="KAF9883554.1"/>
    <property type="molecule type" value="Genomic_DNA"/>
</dbReference>
<keyword evidence="2" id="KW-0812">Transmembrane</keyword>
<dbReference type="SUPFAM" id="SSF52540">
    <property type="entry name" value="P-loop containing nucleoside triphosphate hydrolases"/>
    <property type="match status" value="1"/>
</dbReference>
<dbReference type="InterPro" id="IPR031352">
    <property type="entry name" value="SesA"/>
</dbReference>
<gene>
    <name evidence="6" type="ORF">FE257_003193</name>
</gene>
<feature type="transmembrane region" description="Helical" evidence="2">
    <location>
        <begin position="986"/>
        <end position="1016"/>
    </location>
</feature>
<feature type="signal peptide" evidence="3">
    <location>
        <begin position="1"/>
        <end position="19"/>
    </location>
</feature>
<keyword evidence="2" id="KW-1133">Transmembrane helix</keyword>
<evidence type="ECO:0000259" key="4">
    <source>
        <dbReference type="Pfam" id="PF00931"/>
    </source>
</evidence>
<evidence type="ECO:0008006" key="8">
    <source>
        <dbReference type="Google" id="ProtNLM"/>
    </source>
</evidence>
<dbReference type="Proteomes" id="UP001194746">
    <property type="component" value="Unassembled WGS sequence"/>
</dbReference>
<dbReference type="InterPro" id="IPR011990">
    <property type="entry name" value="TPR-like_helical_dom_sf"/>
</dbReference>
<organism evidence="6 7">
    <name type="scientific">Aspergillus nanangensis</name>
    <dbReference type="NCBI Taxonomy" id="2582783"/>
    <lineage>
        <taxon>Eukaryota</taxon>
        <taxon>Fungi</taxon>
        <taxon>Dikarya</taxon>
        <taxon>Ascomycota</taxon>
        <taxon>Pezizomycotina</taxon>
        <taxon>Eurotiomycetes</taxon>
        <taxon>Eurotiomycetidae</taxon>
        <taxon>Eurotiales</taxon>
        <taxon>Aspergillaceae</taxon>
        <taxon>Aspergillus</taxon>
        <taxon>Aspergillus subgen. Circumdati</taxon>
    </lineage>
</organism>
<dbReference type="SUPFAM" id="SSF48452">
    <property type="entry name" value="TPR-like"/>
    <property type="match status" value="1"/>
</dbReference>
<protein>
    <recommendedName>
        <fullName evidence="8">NACHT-NTPase and P-loop NTPases N-terminal domain-containing protein</fullName>
    </recommendedName>
</protein>
<dbReference type="PANTHER" id="PTHR35205">
    <property type="entry name" value="NB-ARC AND TPR DOMAIN PROTEIN"/>
    <property type="match status" value="1"/>
</dbReference>